<protein>
    <recommendedName>
        <fullName evidence="3">DUF4200 domain-containing protein</fullName>
    </recommendedName>
</protein>
<evidence type="ECO:0000256" key="1">
    <source>
        <dbReference type="ARBA" id="ARBA00023054"/>
    </source>
</evidence>
<evidence type="ECO:0000313" key="7">
    <source>
        <dbReference type="Proteomes" id="UP000274922"/>
    </source>
</evidence>
<keyword evidence="1 2" id="KW-0175">Coiled coil</keyword>
<dbReference type="Pfam" id="PF13863">
    <property type="entry name" value="DUF4200"/>
    <property type="match status" value="1"/>
</dbReference>
<dbReference type="Proteomes" id="UP000274922">
    <property type="component" value="Unassembled WGS sequence"/>
</dbReference>
<feature type="coiled-coil region" evidence="2">
    <location>
        <begin position="164"/>
        <end position="191"/>
    </location>
</feature>
<name>A0A4P9WXI7_9FUNG</name>
<dbReference type="STRING" id="1555241.A0A4P9WXI7"/>
<dbReference type="PANTHER" id="PTHR21683:SF2">
    <property type="entry name" value="COILED-COIL DOMAIN-CONTAINING PROTEIN 42 LIKE-2-LIKE"/>
    <property type="match status" value="1"/>
</dbReference>
<reference evidence="5" key="2">
    <citation type="submission" date="2018-04" db="EMBL/GenBank/DDBJ databases">
        <title>Leveraging single-cell genomics to expand the Fungal Tree of Life.</title>
        <authorList>
            <consortium name="DOE Joint Genome Institute"/>
            <person name="Ahrendt S.R."/>
            <person name="Quandt C.A."/>
            <person name="Ciobanu D."/>
            <person name="Clum A."/>
            <person name="Salamov A."/>
            <person name="Andreopoulos B."/>
            <person name="Cheng J.-F."/>
            <person name="Woyke T."/>
            <person name="Pelin A."/>
            <person name="Henrissat B."/>
            <person name="Benny G.L."/>
            <person name="Smith M.E."/>
            <person name="James T.Y."/>
            <person name="Grigoriev I.V."/>
        </authorList>
    </citation>
    <scope>NUCLEOTIDE SEQUENCE</scope>
    <source>
        <strain evidence="5">ATCC 52028</strain>
    </source>
</reference>
<proteinExistence type="predicted"/>
<organism evidence="4 6">
    <name type="scientific">Caulochytrium protostelioides</name>
    <dbReference type="NCBI Taxonomy" id="1555241"/>
    <lineage>
        <taxon>Eukaryota</taxon>
        <taxon>Fungi</taxon>
        <taxon>Fungi incertae sedis</taxon>
        <taxon>Chytridiomycota</taxon>
        <taxon>Chytridiomycota incertae sedis</taxon>
        <taxon>Chytridiomycetes</taxon>
        <taxon>Caulochytriales</taxon>
        <taxon>Caulochytriaceae</taxon>
        <taxon>Caulochytrium</taxon>
    </lineage>
</organism>
<dbReference type="AlphaFoldDB" id="A0A4P9WXI7"/>
<evidence type="ECO:0000313" key="4">
    <source>
        <dbReference type="EMBL" id="RKO98124.1"/>
    </source>
</evidence>
<dbReference type="Proteomes" id="UP000268535">
    <property type="component" value="Unassembled WGS sequence"/>
</dbReference>
<reference evidence="6 7" key="1">
    <citation type="journal article" date="2018" name="Nat. Microbiol.">
        <title>Leveraging single-cell genomics to expand the fungal tree of life.</title>
        <authorList>
            <person name="Ahrendt S.R."/>
            <person name="Quandt C.A."/>
            <person name="Ciobanu D."/>
            <person name="Clum A."/>
            <person name="Salamov A."/>
            <person name="Andreopoulos B."/>
            <person name="Cheng J.F."/>
            <person name="Woyke T."/>
            <person name="Pelin A."/>
            <person name="Henrissat B."/>
            <person name="Reynolds N.K."/>
            <person name="Benny G.L."/>
            <person name="Smith M.E."/>
            <person name="James T.Y."/>
            <person name="Grigoriev I.V."/>
        </authorList>
    </citation>
    <scope>NUCLEOTIDE SEQUENCE [LARGE SCALE GENOMIC DNA]</scope>
    <source>
        <strain evidence="6 7">ATCC 52028</strain>
    </source>
</reference>
<feature type="domain" description="DUF4200" evidence="3">
    <location>
        <begin position="2"/>
        <end position="110"/>
    </location>
</feature>
<evidence type="ECO:0000313" key="6">
    <source>
        <dbReference type="Proteomes" id="UP000268535"/>
    </source>
</evidence>
<sequence length="260" mass="29598">MNVEHGLEQQKEEFATKMKYLKWRQEELSRKDQQLKDNLQKFSKYLKENDVKRLRALRKAYDEEKTCHEKDVEIVTLNHQLAAMTASHAKQNAAVDRLVFHQRYLEHFIECNDDYGELQDIVARHTNLASTNVELSAKRTRVLQSIDDQTAALAAALQKHSDMTLESNNTIAMLQAKLEAAQNQTAKAQAHYQRAASGVSHRTLLLSQVKMATSNLVTTIRSHFEGRMANVTTTMEQLDAIHVVISDLDAICRAKALNPD</sequence>
<dbReference type="OrthoDB" id="10264298at2759"/>
<reference evidence="4" key="3">
    <citation type="submission" date="2018-08" db="EMBL/GenBank/DDBJ databases">
        <title>Leveraging single-cell genomics to expand the Fungal Tree of Life.</title>
        <authorList>
            <consortium name="DOE Joint Genome Institute"/>
            <person name="Ahrendt S.R."/>
            <person name="Quandt C.A."/>
            <person name="Ciobanu D."/>
            <person name="Clum A."/>
            <person name="Salamov A."/>
            <person name="Andreopoulos B."/>
            <person name="Cheng J.-F."/>
            <person name="Woyke T."/>
            <person name="Pelin A."/>
            <person name="Henrissat B."/>
            <person name="Reynolds N."/>
            <person name="Benny G.L."/>
            <person name="Smith M.E."/>
            <person name="James T.Y."/>
            <person name="Grigoriev I.V."/>
        </authorList>
    </citation>
    <scope>NUCLEOTIDE SEQUENCE</scope>
    <source>
        <strain evidence="4">ATCC 52028</strain>
    </source>
</reference>
<dbReference type="PANTHER" id="PTHR21683">
    <property type="entry name" value="COILED-COIL DOMAIN-CONTAINING PROTEIN 42 LIKE-2-LIKE-RELATED"/>
    <property type="match status" value="1"/>
</dbReference>
<evidence type="ECO:0000259" key="3">
    <source>
        <dbReference type="Pfam" id="PF13863"/>
    </source>
</evidence>
<keyword evidence="7" id="KW-1185">Reference proteome</keyword>
<dbReference type="EMBL" id="ML014223">
    <property type="protein sequence ID" value="RKP00313.1"/>
    <property type="molecule type" value="Genomic_DNA"/>
</dbReference>
<dbReference type="GO" id="GO:0005856">
    <property type="term" value="C:cytoskeleton"/>
    <property type="evidence" value="ECO:0007669"/>
    <property type="project" value="UniProtKB-ARBA"/>
</dbReference>
<dbReference type="EMBL" id="ML009114">
    <property type="protein sequence ID" value="RKO98124.1"/>
    <property type="molecule type" value="Genomic_DNA"/>
</dbReference>
<accession>A0A4P9WXI7</accession>
<evidence type="ECO:0000313" key="5">
    <source>
        <dbReference type="EMBL" id="RKP00313.1"/>
    </source>
</evidence>
<dbReference type="InterPro" id="IPR051147">
    <property type="entry name" value="CFAP_domain-containing"/>
</dbReference>
<dbReference type="InterPro" id="IPR025252">
    <property type="entry name" value="DUF4200"/>
</dbReference>
<evidence type="ECO:0000256" key="2">
    <source>
        <dbReference type="SAM" id="Coils"/>
    </source>
</evidence>
<gene>
    <name evidence="4" type="ORF">CAUPRSCDRAFT_9671</name>
    <name evidence="5" type="ORF">CXG81DRAFT_30000</name>
</gene>